<dbReference type="InterPro" id="IPR003439">
    <property type="entry name" value="ABC_transporter-like_ATP-bd"/>
</dbReference>
<dbReference type="Pfam" id="PF12848">
    <property type="entry name" value="ABC_tran_Xtn"/>
    <property type="match status" value="1"/>
</dbReference>
<dbReference type="PROSITE" id="PS50893">
    <property type="entry name" value="ABC_TRANSPORTER_2"/>
    <property type="match status" value="2"/>
</dbReference>
<feature type="domain" description="ABC transporter" evidence="3">
    <location>
        <begin position="321"/>
        <end position="508"/>
    </location>
</feature>
<evidence type="ECO:0000313" key="5">
    <source>
        <dbReference type="Proteomes" id="UP000823634"/>
    </source>
</evidence>
<dbReference type="SUPFAM" id="SSF52540">
    <property type="entry name" value="P-loop containing nucleoside triphosphate hydrolases"/>
    <property type="match status" value="2"/>
</dbReference>
<keyword evidence="2 4" id="KW-0067">ATP-binding</keyword>
<dbReference type="Pfam" id="PF00005">
    <property type="entry name" value="ABC_tran"/>
    <property type="match status" value="2"/>
</dbReference>
<dbReference type="InterPro" id="IPR032781">
    <property type="entry name" value="ABC_tran_Xtn"/>
</dbReference>
<reference evidence="4" key="2">
    <citation type="journal article" date="2021" name="PeerJ">
        <title>Extensive microbial diversity within the chicken gut microbiome revealed by metagenomics and culture.</title>
        <authorList>
            <person name="Gilroy R."/>
            <person name="Ravi A."/>
            <person name="Getino M."/>
            <person name="Pursley I."/>
            <person name="Horton D.L."/>
            <person name="Alikhan N.F."/>
            <person name="Baker D."/>
            <person name="Gharbi K."/>
            <person name="Hall N."/>
            <person name="Watson M."/>
            <person name="Adriaenssens E.M."/>
            <person name="Foster-Nyarko E."/>
            <person name="Jarju S."/>
            <person name="Secka A."/>
            <person name="Antonio M."/>
            <person name="Oren A."/>
            <person name="Chaudhuri R.R."/>
            <person name="La Ragione R."/>
            <person name="Hildebrand F."/>
            <person name="Pallen M.J."/>
        </authorList>
    </citation>
    <scope>NUCLEOTIDE SEQUENCE</scope>
    <source>
        <strain evidence="4">17113</strain>
    </source>
</reference>
<evidence type="ECO:0000313" key="4">
    <source>
        <dbReference type="EMBL" id="MBO8426669.1"/>
    </source>
</evidence>
<organism evidence="4 5">
    <name type="scientific">Candidatus Alloenteromonas pullistercoris</name>
    <dbReference type="NCBI Taxonomy" id="2840785"/>
    <lineage>
        <taxon>Bacteria</taxon>
        <taxon>Bacillati</taxon>
        <taxon>Bacillota</taxon>
        <taxon>Bacillota incertae sedis</taxon>
        <taxon>Candidatus Alloenteromonas</taxon>
    </lineage>
</organism>
<dbReference type="SMART" id="SM00382">
    <property type="entry name" value="AAA"/>
    <property type="match status" value="2"/>
</dbReference>
<evidence type="ECO:0000256" key="1">
    <source>
        <dbReference type="ARBA" id="ARBA00022741"/>
    </source>
</evidence>
<protein>
    <submittedName>
        <fullName evidence="4">ABC-F family ATP-binding cassette domain-containing protein</fullName>
    </submittedName>
</protein>
<proteinExistence type="predicted"/>
<dbReference type="GO" id="GO:0016887">
    <property type="term" value="F:ATP hydrolysis activity"/>
    <property type="evidence" value="ECO:0007669"/>
    <property type="project" value="InterPro"/>
</dbReference>
<dbReference type="Gene3D" id="3.40.50.300">
    <property type="entry name" value="P-loop containing nucleotide triphosphate hydrolases"/>
    <property type="match status" value="2"/>
</dbReference>
<dbReference type="InterPro" id="IPR051309">
    <property type="entry name" value="ABCF_ATPase"/>
</dbReference>
<dbReference type="Proteomes" id="UP000823634">
    <property type="component" value="Unassembled WGS sequence"/>
</dbReference>
<dbReference type="PANTHER" id="PTHR42855:SF2">
    <property type="entry name" value="DRUG RESISTANCE ABC TRANSPORTER,ATP-BINDING PROTEIN"/>
    <property type="match status" value="1"/>
</dbReference>
<name>A0A9D9DFG2_9FIRM</name>
<dbReference type="GO" id="GO:0005524">
    <property type="term" value="F:ATP binding"/>
    <property type="evidence" value="ECO:0007669"/>
    <property type="project" value="UniProtKB-KW"/>
</dbReference>
<evidence type="ECO:0000259" key="3">
    <source>
        <dbReference type="PROSITE" id="PS50893"/>
    </source>
</evidence>
<dbReference type="AlphaFoldDB" id="A0A9D9DFG2"/>
<sequence length="510" mass="57723">MALLELQDIQFNYSDKELYKGVSLKLNPGEHATLVGVNGSGKTTLLSLIVGDLKPDKGTVYWEPHVTYSYLDQQLKVQVDMPVSDYLYGVYSDLFEKERQMEEFYVKASEGAAGYEKLLDKAEKLGNELNDKGFYSLQEKVGRLTDGLGFDKADLEKPLAQLSSGQREKAFLAKMLLEEKDVLLMDEPTNFLDQTQVAWLASYLKSYPKAFLVVSHDQAFLREIANVVFCLENKNLTRYKGDYEHYLIQHEVDKAQYEKDYAAQQRYIKKEQDFIAKHIVRATSAKAAKSRRARLAHLEVMDAPGKEEGKVFFSFPFTHDVGEKPLVVEELEIGYSAPLLPPISFILNKGEKIAILGQNGVGKTTLLKTIMGNLPAKGGSYRFLPGTLVNYFDQDAKIDLSLTPFEYVHSLFPDLDNTKIRSALGAVGVRKELAMRKMRELSGGEQTKTRFAAMTLRKSNFLIFDEPTNHLDQKAKDSLFDAIERYPGAVIIVSHEKDFYDGLVDYELNF</sequence>
<evidence type="ECO:0000256" key="2">
    <source>
        <dbReference type="ARBA" id="ARBA00022840"/>
    </source>
</evidence>
<dbReference type="InterPro" id="IPR027417">
    <property type="entry name" value="P-loop_NTPase"/>
</dbReference>
<dbReference type="CDD" id="cd03221">
    <property type="entry name" value="ABCF_EF-3"/>
    <property type="match status" value="2"/>
</dbReference>
<gene>
    <name evidence="4" type="ORF">IAC61_05075</name>
</gene>
<dbReference type="PANTHER" id="PTHR42855">
    <property type="entry name" value="ABC TRANSPORTER ATP-BINDING SUBUNIT"/>
    <property type="match status" value="1"/>
</dbReference>
<feature type="domain" description="ABC transporter" evidence="3">
    <location>
        <begin position="4"/>
        <end position="258"/>
    </location>
</feature>
<reference evidence="4" key="1">
    <citation type="submission" date="2020-10" db="EMBL/GenBank/DDBJ databases">
        <authorList>
            <person name="Gilroy R."/>
        </authorList>
    </citation>
    <scope>NUCLEOTIDE SEQUENCE</scope>
    <source>
        <strain evidence="4">17113</strain>
    </source>
</reference>
<keyword evidence="1" id="KW-0547">Nucleotide-binding</keyword>
<dbReference type="FunFam" id="3.40.50.300:FF:000011">
    <property type="entry name" value="Putative ABC transporter ATP-binding component"/>
    <property type="match status" value="1"/>
</dbReference>
<dbReference type="EMBL" id="JADINA010000032">
    <property type="protein sequence ID" value="MBO8426669.1"/>
    <property type="molecule type" value="Genomic_DNA"/>
</dbReference>
<comment type="caution">
    <text evidence="4">The sequence shown here is derived from an EMBL/GenBank/DDBJ whole genome shotgun (WGS) entry which is preliminary data.</text>
</comment>
<accession>A0A9D9DFG2</accession>
<dbReference type="InterPro" id="IPR003593">
    <property type="entry name" value="AAA+_ATPase"/>
</dbReference>